<keyword evidence="5" id="KW-0862">Zinc</keyword>
<evidence type="ECO:0000256" key="5">
    <source>
        <dbReference type="ARBA" id="ARBA00022833"/>
    </source>
</evidence>
<keyword evidence="11" id="KW-1185">Reference proteome</keyword>
<feature type="domain" description="C2H2-type" evidence="9">
    <location>
        <begin position="539"/>
        <end position="566"/>
    </location>
</feature>
<evidence type="ECO:0000256" key="4">
    <source>
        <dbReference type="ARBA" id="ARBA00022771"/>
    </source>
</evidence>
<organism evidence="10 11">
    <name type="scientific">Tegillarca granosa</name>
    <name type="common">Malaysian cockle</name>
    <name type="synonym">Anadara granosa</name>
    <dbReference type="NCBI Taxonomy" id="220873"/>
    <lineage>
        <taxon>Eukaryota</taxon>
        <taxon>Metazoa</taxon>
        <taxon>Spiralia</taxon>
        <taxon>Lophotrochozoa</taxon>
        <taxon>Mollusca</taxon>
        <taxon>Bivalvia</taxon>
        <taxon>Autobranchia</taxon>
        <taxon>Pteriomorphia</taxon>
        <taxon>Arcoida</taxon>
        <taxon>Arcoidea</taxon>
        <taxon>Arcidae</taxon>
        <taxon>Tegillarca</taxon>
    </lineage>
</organism>
<comment type="caution">
    <text evidence="10">The sequence shown here is derived from an EMBL/GenBank/DDBJ whole genome shotgun (WGS) entry which is preliminary data.</text>
</comment>
<dbReference type="PROSITE" id="PS00028">
    <property type="entry name" value="ZINC_FINGER_C2H2_1"/>
    <property type="match status" value="5"/>
</dbReference>
<name>A0ABQ9EHI7_TEGGR</name>
<keyword evidence="3" id="KW-0677">Repeat</keyword>
<feature type="domain" description="C2H2-type" evidence="9">
    <location>
        <begin position="473"/>
        <end position="500"/>
    </location>
</feature>
<dbReference type="PANTHER" id="PTHR24406">
    <property type="entry name" value="TRANSCRIPTIONAL REPRESSOR CTCFL-RELATED"/>
    <property type="match status" value="1"/>
</dbReference>
<accession>A0ABQ9EHI7</accession>
<keyword evidence="6" id="KW-0539">Nucleus</keyword>
<feature type="compositionally biased region" description="Acidic residues" evidence="8">
    <location>
        <begin position="327"/>
        <end position="337"/>
    </location>
</feature>
<gene>
    <name evidence="10" type="ORF">KUTeg_019291</name>
</gene>
<dbReference type="InterPro" id="IPR036236">
    <property type="entry name" value="Znf_C2H2_sf"/>
</dbReference>
<feature type="region of interest" description="Disordered" evidence="8">
    <location>
        <begin position="317"/>
        <end position="340"/>
    </location>
</feature>
<evidence type="ECO:0000256" key="3">
    <source>
        <dbReference type="ARBA" id="ARBA00022737"/>
    </source>
</evidence>
<sequence>MSYLPLNAHSTTSILANETPGNIDRNRDSRGEKCFDFLEIHLSVHYPPKILDKMDKGQSDSSLNVDNLDIDDYMDIVTTYKCRFCSFTSSLPQGISNHVRKFHVQQQMQTELQFGLNTANENNNKVTEKTDSNTIKNSQERIGNEKVQVVSEETSIVSMAPIMTSFADIGTDTLPEIREEAVVSEYSDVKDNNTNSNDSKISNSIVVDMNTGCQTEGFGEEINNIVIIEERPEDKDVKNNGVTMDVDGKTGPESLTQRVNSPPVTKELFLCGQCSNAFNSIDECKTHMIQDHNVDTEEQTTSKVSVATQVEGKKKVGRKRKSAVITEPEEQDSDSDWDDAKEYVNRGSRSRRTIRPPKALKEDYYLGKRKKKEKPEVLRDYKEKCPQIGCYAKFKTEESLQIHLKCHVEGEYHFKCIECSVVEQLWKNLRFHLWKQHKIDTDLLTCDVCGKFKADTLSKLLVHKEVHSSERPYTCDVCGKGFKQFSQMRNHQMIHSEHQSDDPNKWYKNKECSVCKRQFANQKSLAKHIQAVHSKIKPFICPFCGHAAARKAMMQLHIRTHTGEKPYKCDVCQYTTGDHNSLRRHKMRHTGQKKYQCQYCGYACIQAISLKMHVKNKHPGSKGVFCCNICTFRTVNEKNYNNHIEDHKNGLIPDVPQQSNEQAPQIIIASGPGQGQTISLDSLEEIQAEELHGHEIIEIHTEHIASHTENNQLQMQVQTLESGETQISADDLARLSSCEGLVPSNITAAQLIYSALSAISQNENTGNEASSGFLNGVQTSVASSGTKDGITTHTITFHLPGSDSNADNNSTIDAASSGVSLQVSAEPKQSQAQNETRIFRPLFIDSANIQEIPQGATIQDLAQVSCLIKDSLFTENSAVVEAVTVEQVGTQQVTQTAENSTITLN</sequence>
<evidence type="ECO:0000256" key="6">
    <source>
        <dbReference type="ARBA" id="ARBA00023242"/>
    </source>
</evidence>
<feature type="domain" description="C2H2-type" evidence="9">
    <location>
        <begin position="595"/>
        <end position="623"/>
    </location>
</feature>
<dbReference type="PROSITE" id="PS50157">
    <property type="entry name" value="ZINC_FINGER_C2H2_2"/>
    <property type="match status" value="5"/>
</dbReference>
<dbReference type="InterPro" id="IPR013087">
    <property type="entry name" value="Znf_C2H2_type"/>
</dbReference>
<dbReference type="Pfam" id="PF00096">
    <property type="entry name" value="zf-C2H2"/>
    <property type="match status" value="2"/>
</dbReference>
<dbReference type="Proteomes" id="UP001217089">
    <property type="component" value="Unassembled WGS sequence"/>
</dbReference>
<evidence type="ECO:0000256" key="2">
    <source>
        <dbReference type="ARBA" id="ARBA00022723"/>
    </source>
</evidence>
<evidence type="ECO:0000313" key="11">
    <source>
        <dbReference type="Proteomes" id="UP001217089"/>
    </source>
</evidence>
<dbReference type="SUPFAM" id="SSF57667">
    <property type="entry name" value="beta-beta-alpha zinc fingers"/>
    <property type="match status" value="4"/>
</dbReference>
<evidence type="ECO:0000256" key="7">
    <source>
        <dbReference type="PROSITE-ProRule" id="PRU00042"/>
    </source>
</evidence>
<evidence type="ECO:0000313" key="10">
    <source>
        <dbReference type="EMBL" id="KAJ8302895.1"/>
    </source>
</evidence>
<feature type="domain" description="C2H2-type" evidence="9">
    <location>
        <begin position="567"/>
        <end position="594"/>
    </location>
</feature>
<keyword evidence="2" id="KW-0479">Metal-binding</keyword>
<evidence type="ECO:0000259" key="9">
    <source>
        <dbReference type="PROSITE" id="PS50157"/>
    </source>
</evidence>
<evidence type="ECO:0000256" key="1">
    <source>
        <dbReference type="ARBA" id="ARBA00004123"/>
    </source>
</evidence>
<proteinExistence type="predicted"/>
<dbReference type="Gene3D" id="3.30.160.60">
    <property type="entry name" value="Classic Zinc Finger"/>
    <property type="match status" value="5"/>
</dbReference>
<protein>
    <recommendedName>
        <fullName evidence="9">C2H2-type domain-containing protein</fullName>
    </recommendedName>
</protein>
<keyword evidence="4 7" id="KW-0863">Zinc-finger</keyword>
<dbReference type="EMBL" id="JARBDR010000917">
    <property type="protein sequence ID" value="KAJ8302895.1"/>
    <property type="molecule type" value="Genomic_DNA"/>
</dbReference>
<reference evidence="10 11" key="1">
    <citation type="submission" date="2022-12" db="EMBL/GenBank/DDBJ databases">
        <title>Chromosome-level genome of Tegillarca granosa.</title>
        <authorList>
            <person name="Kim J."/>
        </authorList>
    </citation>
    <scope>NUCLEOTIDE SEQUENCE [LARGE SCALE GENOMIC DNA]</scope>
    <source>
        <strain evidence="10">Teg-2019</strain>
        <tissue evidence="10">Adductor muscle</tissue>
    </source>
</reference>
<dbReference type="SMART" id="SM00355">
    <property type="entry name" value="ZnF_C2H2"/>
    <property type="match status" value="11"/>
</dbReference>
<comment type="subcellular location">
    <subcellularLocation>
        <location evidence="1">Nucleus</location>
    </subcellularLocation>
</comment>
<evidence type="ECO:0000256" key="8">
    <source>
        <dbReference type="SAM" id="MobiDB-lite"/>
    </source>
</evidence>
<dbReference type="InterPro" id="IPR050888">
    <property type="entry name" value="ZnF_C2H2-type_TF"/>
</dbReference>
<feature type="domain" description="C2H2-type" evidence="9">
    <location>
        <begin position="510"/>
        <end position="538"/>
    </location>
</feature>